<keyword evidence="2" id="KW-1185">Reference proteome</keyword>
<evidence type="ECO:0000313" key="2">
    <source>
        <dbReference type="Proteomes" id="UP001386437"/>
    </source>
</evidence>
<name>A0ABU8IKA9_9BURK</name>
<evidence type="ECO:0008006" key="3">
    <source>
        <dbReference type="Google" id="ProtNLM"/>
    </source>
</evidence>
<sequence>MSTSFLSSVHGAPTRRRFSYRGALRSVLLFLVVVSVSWLVPQTATADNVFIGDVGDNSVKAFDATSGAFSGTFIAPKSAGLKGLTGMIFTDGQLVVVNQNTSSGGSSGQRGEILRFDDVTGTFIGKLVASSDRNAPFAPQGIVRGGPDNAFYVADIGDQSKKCTNEGNVKVYDNAGAFKGNLDRQAFHKEFHPRGMVFGPDGLLYVSAVGCLDPTDALYDPLAGYILRFNATTMRFVDEFASTTTVPRLHRPEGLVFDNAGNLWVTSFRDNSPDSTDVDRILKLNGKTGKLLYALPLWVWDSSKPAAQAILARAYAQAVLFGPESKLFVPITGGGGDTAGQVRRCNIATNQCDVIVQAGGVLESPWFLIFRSTDPATLQYTGR</sequence>
<evidence type="ECO:0000313" key="1">
    <source>
        <dbReference type="EMBL" id="MEI5996013.1"/>
    </source>
</evidence>
<organism evidence="1 2">
    <name type="scientific">Paraburkholderia bengalensis</name>
    <dbReference type="NCBI Taxonomy" id="2747562"/>
    <lineage>
        <taxon>Bacteria</taxon>
        <taxon>Pseudomonadati</taxon>
        <taxon>Pseudomonadota</taxon>
        <taxon>Betaproteobacteria</taxon>
        <taxon>Burkholderiales</taxon>
        <taxon>Burkholderiaceae</taxon>
        <taxon>Paraburkholderia</taxon>
    </lineage>
</organism>
<dbReference type="Gene3D" id="2.130.10.10">
    <property type="entry name" value="YVTN repeat-like/Quinoprotein amine dehydrogenase"/>
    <property type="match status" value="1"/>
</dbReference>
<dbReference type="Proteomes" id="UP001386437">
    <property type="component" value="Unassembled WGS sequence"/>
</dbReference>
<comment type="caution">
    <text evidence="1">The sequence shown here is derived from an EMBL/GenBank/DDBJ whole genome shotgun (WGS) entry which is preliminary data.</text>
</comment>
<accession>A0ABU8IKA9</accession>
<dbReference type="EMBL" id="JACFYJ010000002">
    <property type="protein sequence ID" value="MEI5996013.1"/>
    <property type="molecule type" value="Genomic_DNA"/>
</dbReference>
<dbReference type="InterPro" id="IPR015943">
    <property type="entry name" value="WD40/YVTN_repeat-like_dom_sf"/>
</dbReference>
<gene>
    <name evidence="1" type="ORF">H3V53_01930</name>
</gene>
<protein>
    <recommendedName>
        <fullName evidence="3">Sugar lactone lactonase YvrE</fullName>
    </recommendedName>
</protein>
<dbReference type="RefSeq" id="WP_336596468.1">
    <property type="nucleotide sequence ID" value="NZ_JACFYJ010000002.1"/>
</dbReference>
<proteinExistence type="predicted"/>
<reference evidence="1 2" key="1">
    <citation type="journal article" date="2022" name="Arch. Microbiol.">
        <title>Paraburkholderia bengalensis sp. nov. isolated from roots of Oryza sativa, IR64.</title>
        <authorList>
            <person name="Nag P."/>
            <person name="Mondal N."/>
            <person name="Sarkar J."/>
            <person name="Das S."/>
        </authorList>
    </citation>
    <scope>NUCLEOTIDE SEQUENCE [LARGE SCALE GENOMIC DNA]</scope>
    <source>
        <strain evidence="1 2">IR64_4_BI</strain>
    </source>
</reference>
<dbReference type="SUPFAM" id="SSF63829">
    <property type="entry name" value="Calcium-dependent phosphotriesterase"/>
    <property type="match status" value="1"/>
</dbReference>